<evidence type="ECO:0000256" key="4">
    <source>
        <dbReference type="ARBA" id="ARBA00023002"/>
    </source>
</evidence>
<dbReference type="Pfam" id="PF00067">
    <property type="entry name" value="p450"/>
    <property type="match status" value="1"/>
</dbReference>
<evidence type="ECO:0000313" key="9">
    <source>
        <dbReference type="Proteomes" id="UP001479436"/>
    </source>
</evidence>
<dbReference type="InterPro" id="IPR001128">
    <property type="entry name" value="Cyt_P450"/>
</dbReference>
<comment type="similarity">
    <text evidence="1">Belongs to the cytochrome P450 family.</text>
</comment>
<dbReference type="InterPro" id="IPR002401">
    <property type="entry name" value="Cyt_P450_E_grp-I"/>
</dbReference>
<dbReference type="Gene3D" id="1.10.630.10">
    <property type="entry name" value="Cytochrome P450"/>
    <property type="match status" value="1"/>
</dbReference>
<keyword evidence="3" id="KW-0479">Metal-binding</keyword>
<evidence type="ECO:0000256" key="6">
    <source>
        <dbReference type="ARBA" id="ARBA00023033"/>
    </source>
</evidence>
<evidence type="ECO:0000313" key="8">
    <source>
        <dbReference type="EMBL" id="KAK9763728.1"/>
    </source>
</evidence>
<protein>
    <recommendedName>
        <fullName evidence="10">Cytochrome P450</fullName>
    </recommendedName>
</protein>
<keyword evidence="5" id="KW-0408">Iron</keyword>
<accession>A0ABR2WQF8</accession>
<proteinExistence type="inferred from homology"/>
<dbReference type="PANTHER" id="PTHR24291">
    <property type="entry name" value="CYTOCHROME P450 FAMILY 4"/>
    <property type="match status" value="1"/>
</dbReference>
<dbReference type="PRINTS" id="PR00463">
    <property type="entry name" value="EP450I"/>
</dbReference>
<gene>
    <name evidence="8" type="ORF">K7432_009352</name>
</gene>
<sequence>MILLTLALIFVSVAIVKIRRTRLSLPKEFRELSTTNEVAVILRMLTGMSMVDIFERYYSSKLRETGIARTYITGKSGVMVFVRLALLLCLIVLRAYFFRSPTLSTSATFPKTPLLSAEYALMNKFLGSNIMFINGESWKLRREIIGPLFHQGWESTKFGQVVQEFFKYVDSVDSIPDLYHAMQLMTLDILGAVLFGFDFQAISHPDSEQVVSYYTAAEAACNTLYITFPILDRFPVGKRYKEHQAVEYFRSLMGKLAKEKAKTIQNGPQGENEKSSDLLTALVKAWLEKRLKYEEMINEMIALIIAGHDTTATSLSCILYILAKHPEVQSKVRDEVNYHLQSHTSSTQIPSLAEIKSLQYLDAVINETLRIYPPIPLLPSRAAACDTYIGNIPIPKGTLVTLNIHAMQWDKKYWENPAKFDPDRWMQSGKAVRDLPGWGPFTGGERTCIGRAFSRNKMKIALSMLTRRYQLSLPEDSPHKESIQFGSSIVFNPQHLRVNFTKLTQ</sequence>
<evidence type="ECO:0000256" key="1">
    <source>
        <dbReference type="ARBA" id="ARBA00010617"/>
    </source>
</evidence>
<evidence type="ECO:0000256" key="5">
    <source>
        <dbReference type="ARBA" id="ARBA00023004"/>
    </source>
</evidence>
<comment type="caution">
    <text evidence="8">The sequence shown here is derived from an EMBL/GenBank/DDBJ whole genome shotgun (WGS) entry which is preliminary data.</text>
</comment>
<keyword evidence="7" id="KW-0732">Signal</keyword>
<feature type="signal peptide" evidence="7">
    <location>
        <begin position="1"/>
        <end position="18"/>
    </location>
</feature>
<dbReference type="PANTHER" id="PTHR24291:SF50">
    <property type="entry name" value="BIFUNCTIONAL ALBAFLAVENONE MONOOXYGENASE_TERPENE SYNTHASE"/>
    <property type="match status" value="1"/>
</dbReference>
<keyword evidence="9" id="KW-1185">Reference proteome</keyword>
<reference evidence="8 9" key="1">
    <citation type="submission" date="2023-04" db="EMBL/GenBank/DDBJ databases">
        <title>Genome of Basidiobolus ranarum AG-B5.</title>
        <authorList>
            <person name="Stajich J.E."/>
            <person name="Carter-House D."/>
            <person name="Gryganskyi A."/>
        </authorList>
    </citation>
    <scope>NUCLEOTIDE SEQUENCE [LARGE SCALE GENOMIC DNA]</scope>
    <source>
        <strain evidence="8 9">AG-B5</strain>
    </source>
</reference>
<evidence type="ECO:0000256" key="3">
    <source>
        <dbReference type="ARBA" id="ARBA00022723"/>
    </source>
</evidence>
<evidence type="ECO:0000256" key="2">
    <source>
        <dbReference type="ARBA" id="ARBA00022617"/>
    </source>
</evidence>
<dbReference type="SUPFAM" id="SSF48264">
    <property type="entry name" value="Cytochrome P450"/>
    <property type="match status" value="1"/>
</dbReference>
<keyword evidence="6" id="KW-0503">Monooxygenase</keyword>
<dbReference type="PRINTS" id="PR00385">
    <property type="entry name" value="P450"/>
</dbReference>
<organism evidence="8 9">
    <name type="scientific">Basidiobolus ranarum</name>
    <dbReference type="NCBI Taxonomy" id="34480"/>
    <lineage>
        <taxon>Eukaryota</taxon>
        <taxon>Fungi</taxon>
        <taxon>Fungi incertae sedis</taxon>
        <taxon>Zoopagomycota</taxon>
        <taxon>Entomophthoromycotina</taxon>
        <taxon>Basidiobolomycetes</taxon>
        <taxon>Basidiobolales</taxon>
        <taxon>Basidiobolaceae</taxon>
        <taxon>Basidiobolus</taxon>
    </lineage>
</organism>
<dbReference type="EMBL" id="JASJQH010000572">
    <property type="protein sequence ID" value="KAK9763728.1"/>
    <property type="molecule type" value="Genomic_DNA"/>
</dbReference>
<dbReference type="InterPro" id="IPR050196">
    <property type="entry name" value="Cytochrome_P450_Monoox"/>
</dbReference>
<dbReference type="InterPro" id="IPR036396">
    <property type="entry name" value="Cyt_P450_sf"/>
</dbReference>
<feature type="chain" id="PRO_5046184871" description="Cytochrome P450" evidence="7">
    <location>
        <begin position="19"/>
        <end position="505"/>
    </location>
</feature>
<name>A0ABR2WQF8_9FUNG</name>
<evidence type="ECO:0008006" key="10">
    <source>
        <dbReference type="Google" id="ProtNLM"/>
    </source>
</evidence>
<evidence type="ECO:0000256" key="7">
    <source>
        <dbReference type="SAM" id="SignalP"/>
    </source>
</evidence>
<keyword evidence="2" id="KW-0349">Heme</keyword>
<keyword evidence="4" id="KW-0560">Oxidoreductase</keyword>
<dbReference type="Proteomes" id="UP001479436">
    <property type="component" value="Unassembled WGS sequence"/>
</dbReference>